<keyword evidence="2" id="KW-0472">Membrane</keyword>
<reference evidence="3" key="1">
    <citation type="submission" date="2014-11" db="EMBL/GenBank/DDBJ databases">
        <authorList>
            <person name="Otto D Thomas"/>
            <person name="Naeem Raeece"/>
        </authorList>
    </citation>
    <scope>NUCLEOTIDE SEQUENCE</scope>
</reference>
<dbReference type="EMBL" id="CDMZ01003891">
    <property type="protein sequence ID" value="CEM47951.1"/>
    <property type="molecule type" value="Genomic_DNA"/>
</dbReference>
<evidence type="ECO:0008006" key="4">
    <source>
        <dbReference type="Google" id="ProtNLM"/>
    </source>
</evidence>
<dbReference type="InterPro" id="IPR009050">
    <property type="entry name" value="Globin-like_sf"/>
</dbReference>
<feature type="compositionally biased region" description="Basic and acidic residues" evidence="1">
    <location>
        <begin position="243"/>
        <end position="261"/>
    </location>
</feature>
<feature type="transmembrane region" description="Helical" evidence="2">
    <location>
        <begin position="604"/>
        <end position="625"/>
    </location>
</feature>
<protein>
    <recommendedName>
        <fullName evidence="4">Globin family profile domain-containing protein</fullName>
    </recommendedName>
</protein>
<dbReference type="AlphaFoldDB" id="A0A0G4HUD3"/>
<name>A0A0G4HUD3_9ALVE</name>
<evidence type="ECO:0000256" key="2">
    <source>
        <dbReference type="SAM" id="Phobius"/>
    </source>
</evidence>
<feature type="region of interest" description="Disordered" evidence="1">
    <location>
        <begin position="243"/>
        <end position="278"/>
    </location>
</feature>
<evidence type="ECO:0000313" key="3">
    <source>
        <dbReference type="EMBL" id="CEM47951.1"/>
    </source>
</evidence>
<feature type="transmembrane region" description="Helical" evidence="2">
    <location>
        <begin position="673"/>
        <end position="691"/>
    </location>
</feature>
<keyword evidence="2" id="KW-1133">Transmembrane helix</keyword>
<dbReference type="PhylomeDB" id="A0A0G4HUD3"/>
<dbReference type="VEuPathDB" id="CryptoDB:Cvel_8599"/>
<feature type="region of interest" description="Disordered" evidence="1">
    <location>
        <begin position="830"/>
        <end position="863"/>
    </location>
</feature>
<proteinExistence type="predicted"/>
<gene>
    <name evidence="3" type="ORF">Cvel_8599</name>
</gene>
<feature type="region of interest" description="Disordered" evidence="1">
    <location>
        <begin position="896"/>
        <end position="955"/>
    </location>
</feature>
<dbReference type="GO" id="GO:0019825">
    <property type="term" value="F:oxygen binding"/>
    <property type="evidence" value="ECO:0007669"/>
    <property type="project" value="InterPro"/>
</dbReference>
<feature type="compositionally biased region" description="Basic and acidic residues" evidence="1">
    <location>
        <begin position="933"/>
        <end position="943"/>
    </location>
</feature>
<feature type="region of interest" description="Disordered" evidence="1">
    <location>
        <begin position="1"/>
        <end position="99"/>
    </location>
</feature>
<dbReference type="Gene3D" id="1.10.490.10">
    <property type="entry name" value="Globins"/>
    <property type="match status" value="1"/>
</dbReference>
<feature type="compositionally biased region" description="Polar residues" evidence="1">
    <location>
        <begin position="907"/>
        <end position="919"/>
    </location>
</feature>
<dbReference type="SUPFAM" id="SSF46458">
    <property type="entry name" value="Globin-like"/>
    <property type="match status" value="1"/>
</dbReference>
<accession>A0A0G4HUD3</accession>
<dbReference type="InterPro" id="IPR012292">
    <property type="entry name" value="Globin/Proto"/>
</dbReference>
<feature type="transmembrane region" description="Helical" evidence="2">
    <location>
        <begin position="631"/>
        <end position="652"/>
    </location>
</feature>
<organism evidence="3">
    <name type="scientific">Chromera velia CCMP2878</name>
    <dbReference type="NCBI Taxonomy" id="1169474"/>
    <lineage>
        <taxon>Eukaryota</taxon>
        <taxon>Sar</taxon>
        <taxon>Alveolata</taxon>
        <taxon>Colpodellida</taxon>
        <taxon>Chromeraceae</taxon>
        <taxon>Chromera</taxon>
    </lineage>
</organism>
<keyword evidence="2" id="KW-0812">Transmembrane</keyword>
<dbReference type="InterPro" id="IPR044399">
    <property type="entry name" value="Mb-like_M"/>
</dbReference>
<feature type="compositionally biased region" description="Basic and acidic residues" evidence="1">
    <location>
        <begin position="27"/>
        <end position="39"/>
    </location>
</feature>
<feature type="transmembrane region" description="Helical" evidence="2">
    <location>
        <begin position="703"/>
        <end position="721"/>
    </location>
</feature>
<sequence length="955" mass="105937">MSSMGDNRSESRNSDMVPGDLSEVDDMDRREEEPQETRRLLSPIPVGEKATQNQNDESQRPQGRRASVDQSPRESPPEVNIRGMKSRGSMESMPVREDSNKYDEVALGENQGEVIPEEEKKRMMTESLQRCLRAGDKKENIGTLAPSTAAGIGESLGRDVKGQGALADDLCALLTWLVEAVQDISKLRGVVDCLGVPFDHLFKSYGQVPDLVKSVEAAVLRARSAQQAGEANPAEFFLSEEMKAKAQHMEKPEGQEEKAEAENADNAPPGIDLLSAEDDEPNKCWSWLCGKKKKRPTGAESVLSTGSLTKKEQKKALALKLQSAYVPPKEVTAAVLDEFWNEVSEAPTIGQVFMKHKDLYYEVIHAVIARMVAYIDSPWSIWTDDPELALRHVIFGVTPADLRLFCRIYLQSLQKIAREEWLPQYQHAWTKFFNIAAAGLAQFIVAGLDPVTRSLITGSLSDLQGALMGKARGLRAKCCCEVNKSGVYCGREMFWAVYGKHIVPLLCTEAPDLLQVFLDGHIWTSDLVIEGTRKTVLYVKELWGDLSAQIPETELSTEKGNLYDRPSDFPLSHLVLLGRGRIADHPVISWIVETKWKVFARGVFVLRQSLFAGIALFSSFGYVWLARGNAYVSFAFRCAALACSLLVLYLEVNTCLRQMENGFVKGRLPYHMTLAWTWAGWTVIVMNFAAFSEELAYGGLDYLLANKGFITIAFASALRIVSGRMIKHFDGTEASVLSTIGLLVGSYRVDFETEVALSRAIIVADIENSFTRGRLHRLNEKYMKDVFEEKLYFNNELEISPQGGVTVEMPPAFKSPSLEVDGHNDRRQIYDSEEGPEVPWPKETANEKELAGDSDGANSDASREMKMVCDSISSVEKAMKSLSTLMAKISRTLKSSGLQEHGDGTSMGASNTVGTNGDAPSTFAGTKMRKKSKETDNQTDRKMQPHLPQSRRVSS</sequence>
<evidence type="ECO:0000256" key="1">
    <source>
        <dbReference type="SAM" id="MobiDB-lite"/>
    </source>
</evidence>
<dbReference type="CDD" id="cd01040">
    <property type="entry name" value="Mb-like"/>
    <property type="match status" value="1"/>
</dbReference>
<dbReference type="GO" id="GO:0020037">
    <property type="term" value="F:heme binding"/>
    <property type="evidence" value="ECO:0007669"/>
    <property type="project" value="InterPro"/>
</dbReference>